<protein>
    <submittedName>
        <fullName evidence="2">Cyclic di-GMP phosphodiesterase response regulator RpfG</fullName>
        <ecNumber evidence="2">3.1.4.52</ecNumber>
    </submittedName>
</protein>
<keyword evidence="3" id="KW-1185">Reference proteome</keyword>
<dbReference type="InterPro" id="IPR003607">
    <property type="entry name" value="HD/PDEase_dom"/>
</dbReference>
<feature type="domain" description="HD-GYP" evidence="1">
    <location>
        <begin position="1"/>
        <end position="182"/>
    </location>
</feature>
<dbReference type="Proteomes" id="UP000265800">
    <property type="component" value="Unassembled WGS sequence"/>
</dbReference>
<dbReference type="CDD" id="cd00077">
    <property type="entry name" value="HDc"/>
    <property type="match status" value="1"/>
</dbReference>
<dbReference type="Gene3D" id="1.10.3210.10">
    <property type="entry name" value="Hypothetical protein af1432"/>
    <property type="match status" value="1"/>
</dbReference>
<gene>
    <name evidence="2" type="primary">rpfG_1</name>
    <name evidence="2" type="ORF">Mlute_00098</name>
</gene>
<dbReference type="RefSeq" id="WP_119358819.1">
    <property type="nucleotide sequence ID" value="NZ_QWKZ01000001.1"/>
</dbReference>
<name>A0A399F3D3_9DEIN</name>
<accession>A0A399F3D3</accession>
<evidence type="ECO:0000259" key="1">
    <source>
        <dbReference type="PROSITE" id="PS51832"/>
    </source>
</evidence>
<evidence type="ECO:0000313" key="2">
    <source>
        <dbReference type="EMBL" id="RIH90176.1"/>
    </source>
</evidence>
<evidence type="ECO:0000313" key="3">
    <source>
        <dbReference type="Proteomes" id="UP000265800"/>
    </source>
</evidence>
<dbReference type="Pfam" id="PF13487">
    <property type="entry name" value="HD_5"/>
    <property type="match status" value="1"/>
</dbReference>
<keyword evidence="2" id="KW-0378">Hydrolase</keyword>
<dbReference type="EC" id="3.1.4.52" evidence="2"/>
<organism evidence="2 3">
    <name type="scientific">Meiothermus luteus</name>
    <dbReference type="NCBI Taxonomy" id="2026184"/>
    <lineage>
        <taxon>Bacteria</taxon>
        <taxon>Thermotogati</taxon>
        <taxon>Deinococcota</taxon>
        <taxon>Deinococci</taxon>
        <taxon>Thermales</taxon>
        <taxon>Thermaceae</taxon>
        <taxon>Meiothermus</taxon>
    </lineage>
</organism>
<dbReference type="EMBL" id="QWKZ01000001">
    <property type="protein sequence ID" value="RIH90176.1"/>
    <property type="molecule type" value="Genomic_DNA"/>
</dbReference>
<dbReference type="OrthoDB" id="9804747at2"/>
<dbReference type="GO" id="GO:0071111">
    <property type="term" value="F:cyclic-guanylate-specific phosphodiesterase activity"/>
    <property type="evidence" value="ECO:0007669"/>
    <property type="project" value="UniProtKB-EC"/>
</dbReference>
<dbReference type="InterPro" id="IPR037522">
    <property type="entry name" value="HD_GYP_dom"/>
</dbReference>
<proteinExistence type="predicted"/>
<dbReference type="PROSITE" id="PS51832">
    <property type="entry name" value="HD_GYP"/>
    <property type="match status" value="1"/>
</dbReference>
<dbReference type="AlphaFoldDB" id="A0A399F3D3"/>
<dbReference type="SUPFAM" id="SSF109604">
    <property type="entry name" value="HD-domain/PDEase-like"/>
    <property type="match status" value="1"/>
</dbReference>
<dbReference type="PANTHER" id="PTHR45228">
    <property type="entry name" value="CYCLIC DI-GMP PHOSPHODIESTERASE TM_0186-RELATED"/>
    <property type="match status" value="1"/>
</dbReference>
<dbReference type="InterPro" id="IPR052020">
    <property type="entry name" value="Cyclic_di-GMP/3'3'-cGAMP_PDE"/>
</dbReference>
<reference evidence="2 3" key="1">
    <citation type="submission" date="2018-08" db="EMBL/GenBank/DDBJ databases">
        <title>Meiothermus luteus KCTC 52599 genome sequencing project.</title>
        <authorList>
            <person name="Da Costa M.S."/>
            <person name="Albuquerque L."/>
            <person name="Raposo P."/>
            <person name="Froufe H.J.C."/>
            <person name="Barroso C.S."/>
            <person name="Egas C."/>
        </authorList>
    </citation>
    <scope>NUCLEOTIDE SEQUENCE [LARGE SCALE GENOMIC DNA]</scope>
    <source>
        <strain evidence="2 3">KCTC 52599</strain>
    </source>
</reference>
<sequence>MTTLNELLEEHEIWLVGLLGHTPNLRRWSVQAAQDFGLGLDFELAALYHDYGRLFVPGRPYLLPRPLTQEEQEAMKTHVVIGYRKLKKRLGKVGLDAVLYHHERWDGQGYLYGLSGQEIPLAGRVCAVLDALDAMLAERPYRPARSWVEALGELEAGSGSQFDPAVVQWALESLRPEGVCRG</sequence>
<comment type="caution">
    <text evidence="2">The sequence shown here is derived from an EMBL/GenBank/DDBJ whole genome shotgun (WGS) entry which is preliminary data.</text>
</comment>